<dbReference type="Proteomes" id="UP000261174">
    <property type="component" value="Unassembled WGS sequence"/>
</dbReference>
<protein>
    <submittedName>
        <fullName evidence="1">Uncharacterized protein</fullName>
    </submittedName>
</protein>
<dbReference type="AlphaFoldDB" id="A0A3E1NYP3"/>
<comment type="caution">
    <text evidence="1">The sequence shown here is derived from an EMBL/GenBank/DDBJ whole genome shotgun (WGS) entry which is preliminary data.</text>
</comment>
<evidence type="ECO:0000313" key="2">
    <source>
        <dbReference type="Proteomes" id="UP000261174"/>
    </source>
</evidence>
<accession>A0A3E1NYP3</accession>
<evidence type="ECO:0000313" key="1">
    <source>
        <dbReference type="EMBL" id="RFM33051.1"/>
    </source>
</evidence>
<dbReference type="EMBL" id="QTJV01000008">
    <property type="protein sequence ID" value="RFM33051.1"/>
    <property type="molecule type" value="Genomic_DNA"/>
</dbReference>
<sequence length="124" mass="14539">MTIHNYPWASSFIFAFDKEPIEIFWDYANKKTPEEMDNLLKMQVVLAAYSLWGNNADTINLVRSKFKYYDYLKHNFLDEIGQLKEQLKPLQASMKEDSNTLKVLDKQQDIISKELETLNAEGIL</sequence>
<gene>
    <name evidence="1" type="ORF">DXN04_21725</name>
</gene>
<name>A0A3E1NYP3_9BACT</name>
<organism evidence="1 2">
    <name type="scientific">Chitinophaga silvisoli</name>
    <dbReference type="NCBI Taxonomy" id="2291814"/>
    <lineage>
        <taxon>Bacteria</taxon>
        <taxon>Pseudomonadati</taxon>
        <taxon>Bacteroidota</taxon>
        <taxon>Chitinophagia</taxon>
        <taxon>Chitinophagales</taxon>
        <taxon>Chitinophagaceae</taxon>
        <taxon>Chitinophaga</taxon>
    </lineage>
</organism>
<proteinExistence type="predicted"/>
<reference evidence="1 2" key="1">
    <citation type="submission" date="2018-08" db="EMBL/GenBank/DDBJ databases">
        <title>Chitinophaga sp. K20C18050901, a novel bacterium isolated from forest soil.</title>
        <authorList>
            <person name="Wang C."/>
        </authorList>
    </citation>
    <scope>NUCLEOTIDE SEQUENCE [LARGE SCALE GENOMIC DNA]</scope>
    <source>
        <strain evidence="1 2">K20C18050901</strain>
    </source>
</reference>
<keyword evidence="2" id="KW-1185">Reference proteome</keyword>